<dbReference type="AlphaFoldDB" id="A0A915IS48"/>
<evidence type="ECO:0000313" key="2">
    <source>
        <dbReference type="WBParaSite" id="nRc.2.0.1.t16695-RA"/>
    </source>
</evidence>
<accession>A0A915IS48</accession>
<evidence type="ECO:0000313" key="1">
    <source>
        <dbReference type="Proteomes" id="UP000887565"/>
    </source>
</evidence>
<name>A0A915IS48_ROMCU</name>
<organism evidence="1 2">
    <name type="scientific">Romanomermis culicivorax</name>
    <name type="common">Nematode worm</name>
    <dbReference type="NCBI Taxonomy" id="13658"/>
    <lineage>
        <taxon>Eukaryota</taxon>
        <taxon>Metazoa</taxon>
        <taxon>Ecdysozoa</taxon>
        <taxon>Nematoda</taxon>
        <taxon>Enoplea</taxon>
        <taxon>Dorylaimia</taxon>
        <taxon>Mermithida</taxon>
        <taxon>Mermithoidea</taxon>
        <taxon>Mermithidae</taxon>
        <taxon>Romanomermis</taxon>
    </lineage>
</organism>
<dbReference type="WBParaSite" id="nRc.2.0.1.t16695-RA">
    <property type="protein sequence ID" value="nRc.2.0.1.t16695-RA"/>
    <property type="gene ID" value="nRc.2.0.1.g16695"/>
</dbReference>
<protein>
    <submittedName>
        <fullName evidence="2">Uncharacterized protein</fullName>
    </submittedName>
</protein>
<dbReference type="Proteomes" id="UP000887565">
    <property type="component" value="Unplaced"/>
</dbReference>
<sequence length="68" mass="7260">MNGFKHSVETVCGQPGALSESMVTTFLATHEASVIIKGPIKSGVGQQYEVVYGEVAYTSFSIKICFAD</sequence>
<keyword evidence="1" id="KW-1185">Reference proteome</keyword>
<reference evidence="2" key="1">
    <citation type="submission" date="2022-11" db="UniProtKB">
        <authorList>
            <consortium name="WormBaseParasite"/>
        </authorList>
    </citation>
    <scope>IDENTIFICATION</scope>
</reference>
<proteinExistence type="predicted"/>